<proteinExistence type="predicted"/>
<dbReference type="AlphaFoldDB" id="A0A0A9FGX1"/>
<organism evidence="1">
    <name type="scientific">Arundo donax</name>
    <name type="common">Giant reed</name>
    <name type="synonym">Donax arundinaceus</name>
    <dbReference type="NCBI Taxonomy" id="35708"/>
    <lineage>
        <taxon>Eukaryota</taxon>
        <taxon>Viridiplantae</taxon>
        <taxon>Streptophyta</taxon>
        <taxon>Embryophyta</taxon>
        <taxon>Tracheophyta</taxon>
        <taxon>Spermatophyta</taxon>
        <taxon>Magnoliopsida</taxon>
        <taxon>Liliopsida</taxon>
        <taxon>Poales</taxon>
        <taxon>Poaceae</taxon>
        <taxon>PACMAD clade</taxon>
        <taxon>Arundinoideae</taxon>
        <taxon>Arundineae</taxon>
        <taxon>Arundo</taxon>
    </lineage>
</organism>
<name>A0A0A9FGX1_ARUDO</name>
<protein>
    <submittedName>
        <fullName evidence="1">Uncharacterized protein</fullName>
    </submittedName>
</protein>
<reference evidence="1" key="1">
    <citation type="submission" date="2014-09" db="EMBL/GenBank/DDBJ databases">
        <authorList>
            <person name="Magalhaes I.L.F."/>
            <person name="Oliveira U."/>
            <person name="Santos F.R."/>
            <person name="Vidigal T.H.D.A."/>
            <person name="Brescovit A.D."/>
            <person name="Santos A.J."/>
        </authorList>
    </citation>
    <scope>NUCLEOTIDE SEQUENCE</scope>
    <source>
        <tissue evidence="1">Shoot tissue taken approximately 20 cm above the soil surface</tissue>
    </source>
</reference>
<accession>A0A0A9FGX1</accession>
<sequence>MVVIIIHEAVSQFIILFEIPSMRAVSCLTLFADVALRGNIGSTGLCRLLQCLVLYCAML</sequence>
<evidence type="ECO:0000313" key="1">
    <source>
        <dbReference type="EMBL" id="JAE12290.1"/>
    </source>
</evidence>
<reference evidence="1" key="2">
    <citation type="journal article" date="2015" name="Data Brief">
        <title>Shoot transcriptome of the giant reed, Arundo donax.</title>
        <authorList>
            <person name="Barrero R.A."/>
            <person name="Guerrero F.D."/>
            <person name="Moolhuijzen P."/>
            <person name="Goolsby J.A."/>
            <person name="Tidwell J."/>
            <person name="Bellgard S.E."/>
            <person name="Bellgard M.I."/>
        </authorList>
    </citation>
    <scope>NUCLEOTIDE SEQUENCE</scope>
    <source>
        <tissue evidence="1">Shoot tissue taken approximately 20 cm above the soil surface</tissue>
    </source>
</reference>
<dbReference type="EMBL" id="GBRH01185606">
    <property type="protein sequence ID" value="JAE12290.1"/>
    <property type="molecule type" value="Transcribed_RNA"/>
</dbReference>